<dbReference type="EMBL" id="NQVN01000008">
    <property type="protein sequence ID" value="PIO98712.1"/>
    <property type="molecule type" value="Genomic_DNA"/>
</dbReference>
<dbReference type="Pfam" id="PF01594">
    <property type="entry name" value="AI-2E_transport"/>
    <property type="match status" value="1"/>
</dbReference>
<comment type="similarity">
    <text evidence="2">Belongs to the autoinducer-2 exporter (AI-2E) (TC 2.A.86) family.</text>
</comment>
<comment type="caution">
    <text evidence="7">The sequence shown here is derived from an EMBL/GenBank/DDBJ whole genome shotgun (WGS) entry which is preliminary data.</text>
</comment>
<keyword evidence="8" id="KW-1185">Reference proteome</keyword>
<evidence type="ECO:0000256" key="2">
    <source>
        <dbReference type="ARBA" id="ARBA00009773"/>
    </source>
</evidence>
<name>A0A2G9WWN2_9HYPH</name>
<dbReference type="OrthoDB" id="5792512at2"/>
<feature type="transmembrane region" description="Helical" evidence="6">
    <location>
        <begin position="271"/>
        <end position="287"/>
    </location>
</feature>
<keyword evidence="3 6" id="KW-0812">Transmembrane</keyword>
<feature type="transmembrane region" description="Helical" evidence="6">
    <location>
        <begin position="216"/>
        <end position="240"/>
    </location>
</feature>
<proteinExistence type="inferred from homology"/>
<keyword evidence="4 6" id="KW-1133">Transmembrane helix</keyword>
<feature type="transmembrane region" description="Helical" evidence="6">
    <location>
        <begin position="9"/>
        <end position="42"/>
    </location>
</feature>
<feature type="transmembrane region" description="Helical" evidence="6">
    <location>
        <begin position="128"/>
        <end position="147"/>
    </location>
</feature>
<feature type="transmembrane region" description="Helical" evidence="6">
    <location>
        <begin position="307"/>
        <end position="338"/>
    </location>
</feature>
<feature type="transmembrane region" description="Helical" evidence="6">
    <location>
        <begin position="246"/>
        <end position="264"/>
    </location>
</feature>
<reference evidence="7 8" key="1">
    <citation type="submission" date="2017-08" db="EMBL/GenBank/DDBJ databases">
        <title>Pleomorphomonas carboxidotrophicus sp. nov., a new mesophilic hydrogenogenic carboxidotroph.</title>
        <authorList>
            <person name="Esquivel-Elizondo S."/>
            <person name="Krajmalnik-Brown R."/>
            <person name="Maldonado J."/>
        </authorList>
    </citation>
    <scope>NUCLEOTIDE SEQUENCE [LARGE SCALE GENOMIC DNA]</scope>
    <source>
        <strain evidence="7 8">SVCO-16</strain>
    </source>
</reference>
<dbReference type="PANTHER" id="PTHR21716">
    <property type="entry name" value="TRANSMEMBRANE PROTEIN"/>
    <property type="match status" value="1"/>
</dbReference>
<protein>
    <submittedName>
        <fullName evidence="7">AI-2E family transporter</fullName>
    </submittedName>
</protein>
<evidence type="ECO:0000313" key="7">
    <source>
        <dbReference type="EMBL" id="PIO98712.1"/>
    </source>
</evidence>
<evidence type="ECO:0000313" key="8">
    <source>
        <dbReference type="Proteomes" id="UP000231070"/>
    </source>
</evidence>
<sequence>MRVKLRNTVLFWTGAALAFGLLLYVFSSILLPFVAGMALAYLLDPVADRLERLGLSRALATALILVLFVLLALLAVMIIVPVLGSQLQGLIANMPAYLDAAQRWLSQEAGSRLFRALRISATDIRGSLGALFSNGSSIMAALLSSVWNGGQTLISVISLLVVTPVVAFYMLLDWDRMVATIDDNLPRHHRETIRALAREMNVGVANFVRGQVSVSALLGLFYAVSLSLAGLSFGLLIGLVAGLISFIPYLGSIVGGGLAIGVALYQFWPDWTWIAVIVGIFVIGQFIEGNILQPKLIGSSIGLHPVWLMFALFAFGTLFGFVGLLVAVPAAASVAVLVRFAFAKYRESPFYSLDQGEAADPATDEIVVPPEDAAP</sequence>
<dbReference type="Proteomes" id="UP000231070">
    <property type="component" value="Unassembled WGS sequence"/>
</dbReference>
<dbReference type="AlphaFoldDB" id="A0A2G9WWN2"/>
<comment type="subcellular location">
    <subcellularLocation>
        <location evidence="1">Membrane</location>
        <topology evidence="1">Multi-pass membrane protein</topology>
    </subcellularLocation>
</comment>
<feature type="transmembrane region" description="Helical" evidence="6">
    <location>
        <begin position="62"/>
        <end position="84"/>
    </location>
</feature>
<evidence type="ECO:0000256" key="3">
    <source>
        <dbReference type="ARBA" id="ARBA00022692"/>
    </source>
</evidence>
<evidence type="ECO:0000256" key="4">
    <source>
        <dbReference type="ARBA" id="ARBA00022989"/>
    </source>
</evidence>
<dbReference type="InterPro" id="IPR002549">
    <property type="entry name" value="AI-2E-like"/>
</dbReference>
<dbReference type="GO" id="GO:0016020">
    <property type="term" value="C:membrane"/>
    <property type="evidence" value="ECO:0007669"/>
    <property type="project" value="UniProtKB-SubCell"/>
</dbReference>
<gene>
    <name evidence="7" type="ORF">CJ014_13480</name>
</gene>
<evidence type="ECO:0000256" key="6">
    <source>
        <dbReference type="SAM" id="Phobius"/>
    </source>
</evidence>
<accession>A0A2G9WWN2</accession>
<dbReference type="GO" id="GO:0055085">
    <property type="term" value="P:transmembrane transport"/>
    <property type="evidence" value="ECO:0007669"/>
    <property type="project" value="TreeGrafter"/>
</dbReference>
<dbReference type="PANTHER" id="PTHR21716:SF64">
    <property type="entry name" value="AI-2 TRANSPORT PROTEIN TQSA"/>
    <property type="match status" value="1"/>
</dbReference>
<evidence type="ECO:0000256" key="5">
    <source>
        <dbReference type="ARBA" id="ARBA00023136"/>
    </source>
</evidence>
<keyword evidence="5 6" id="KW-0472">Membrane</keyword>
<feature type="transmembrane region" description="Helical" evidence="6">
    <location>
        <begin position="153"/>
        <end position="172"/>
    </location>
</feature>
<organism evidence="7 8">
    <name type="scientific">Pleomorphomonas carboxyditropha</name>
    <dbReference type="NCBI Taxonomy" id="2023338"/>
    <lineage>
        <taxon>Bacteria</taxon>
        <taxon>Pseudomonadati</taxon>
        <taxon>Pseudomonadota</taxon>
        <taxon>Alphaproteobacteria</taxon>
        <taxon>Hyphomicrobiales</taxon>
        <taxon>Pleomorphomonadaceae</taxon>
        <taxon>Pleomorphomonas</taxon>
    </lineage>
</organism>
<evidence type="ECO:0000256" key="1">
    <source>
        <dbReference type="ARBA" id="ARBA00004141"/>
    </source>
</evidence>